<protein>
    <submittedName>
        <fullName evidence="2">Uncharacterized protein</fullName>
    </submittedName>
</protein>
<comment type="similarity">
    <text evidence="1">Belongs to the heparin-binding growth factors family.</text>
</comment>
<name>A0ABN8LIE1_9CNID</name>
<sequence>MIKNLIARVQRHISVGGKSNGVTDISRVCLLNLCSGQMSFLIKVWQTFHLSFDTIVPLRSEDGDGSEDVAEIVNSRSFILSSRPLALSNVAADVIKRIAVFHLDSVGSNMTTLWAAEAALYVGIDNRGNIITSATKISACTLRESMDTEFFNSFAMEFSPRRLHWLSISAQGKVRSSILTSSRNVQFITKPLH</sequence>
<evidence type="ECO:0000313" key="2">
    <source>
        <dbReference type="EMBL" id="CAH3016777.1"/>
    </source>
</evidence>
<comment type="caution">
    <text evidence="2">The sequence shown here is derived from an EMBL/GenBank/DDBJ whole genome shotgun (WGS) entry which is preliminary data.</text>
</comment>
<proteinExistence type="inferred from homology"/>
<dbReference type="SUPFAM" id="SSF50353">
    <property type="entry name" value="Cytokine"/>
    <property type="match status" value="1"/>
</dbReference>
<keyword evidence="3" id="KW-1185">Reference proteome</keyword>
<dbReference type="EMBL" id="CALNXI010000048">
    <property type="protein sequence ID" value="CAH3016777.1"/>
    <property type="molecule type" value="Genomic_DNA"/>
</dbReference>
<reference evidence="2 3" key="1">
    <citation type="submission" date="2022-05" db="EMBL/GenBank/DDBJ databases">
        <authorList>
            <consortium name="Genoscope - CEA"/>
            <person name="William W."/>
        </authorList>
    </citation>
    <scope>NUCLEOTIDE SEQUENCE [LARGE SCALE GENOMIC DNA]</scope>
</reference>
<accession>A0ABN8LIE1</accession>
<dbReference type="Proteomes" id="UP001159427">
    <property type="component" value="Unassembled WGS sequence"/>
</dbReference>
<dbReference type="Pfam" id="PF00167">
    <property type="entry name" value="FGF"/>
    <property type="match status" value="1"/>
</dbReference>
<evidence type="ECO:0000313" key="3">
    <source>
        <dbReference type="Proteomes" id="UP001159427"/>
    </source>
</evidence>
<evidence type="ECO:0000256" key="1">
    <source>
        <dbReference type="ARBA" id="ARBA00007936"/>
    </source>
</evidence>
<gene>
    <name evidence="2" type="ORF">PEVE_00032732</name>
</gene>
<dbReference type="InterPro" id="IPR002209">
    <property type="entry name" value="Fibroblast_GF_fam"/>
</dbReference>
<dbReference type="InterPro" id="IPR008996">
    <property type="entry name" value="IL1/FGF"/>
</dbReference>
<organism evidence="2 3">
    <name type="scientific">Porites evermanni</name>
    <dbReference type="NCBI Taxonomy" id="104178"/>
    <lineage>
        <taxon>Eukaryota</taxon>
        <taxon>Metazoa</taxon>
        <taxon>Cnidaria</taxon>
        <taxon>Anthozoa</taxon>
        <taxon>Hexacorallia</taxon>
        <taxon>Scleractinia</taxon>
        <taxon>Fungiina</taxon>
        <taxon>Poritidae</taxon>
        <taxon>Porites</taxon>
    </lineage>
</organism>
<dbReference type="Gene3D" id="2.80.10.50">
    <property type="match status" value="1"/>
</dbReference>